<dbReference type="PANTHER" id="PTHR36558">
    <property type="entry name" value="GLR1098 PROTEIN"/>
    <property type="match status" value="1"/>
</dbReference>
<dbReference type="CDD" id="cd06260">
    <property type="entry name" value="DUF820-like"/>
    <property type="match status" value="1"/>
</dbReference>
<organism evidence="2">
    <name type="scientific">Thermosulfurimonas dismutans</name>
    <dbReference type="NCBI Taxonomy" id="999894"/>
    <lineage>
        <taxon>Bacteria</taxon>
        <taxon>Pseudomonadati</taxon>
        <taxon>Thermodesulfobacteriota</taxon>
        <taxon>Thermodesulfobacteria</taxon>
        <taxon>Thermodesulfobacteriales</taxon>
        <taxon>Thermodesulfobacteriaceae</taxon>
        <taxon>Thermosulfurimonas</taxon>
    </lineage>
</organism>
<dbReference type="Proteomes" id="UP000886043">
    <property type="component" value="Unassembled WGS sequence"/>
</dbReference>
<keyword evidence="2" id="KW-0540">Nuclease</keyword>
<evidence type="ECO:0000259" key="1">
    <source>
        <dbReference type="Pfam" id="PF05685"/>
    </source>
</evidence>
<reference evidence="2" key="1">
    <citation type="journal article" date="2020" name="mSystems">
        <title>Genome- and Community-Level Interaction Insights into Carbon Utilization and Element Cycling Functions of Hydrothermarchaeota in Hydrothermal Sediment.</title>
        <authorList>
            <person name="Zhou Z."/>
            <person name="Liu Y."/>
            <person name="Xu W."/>
            <person name="Pan J."/>
            <person name="Luo Z.H."/>
            <person name="Li M."/>
        </authorList>
    </citation>
    <scope>NUCLEOTIDE SEQUENCE [LARGE SCALE GENOMIC DNA]</scope>
    <source>
        <strain evidence="2">HyVt-483</strain>
    </source>
</reference>
<dbReference type="PANTHER" id="PTHR36558:SF1">
    <property type="entry name" value="RESTRICTION ENDONUCLEASE DOMAIN-CONTAINING PROTEIN-RELATED"/>
    <property type="match status" value="1"/>
</dbReference>
<dbReference type="GO" id="GO:0004519">
    <property type="term" value="F:endonuclease activity"/>
    <property type="evidence" value="ECO:0007669"/>
    <property type="project" value="UniProtKB-KW"/>
</dbReference>
<gene>
    <name evidence="2" type="ORF">ENJ40_09180</name>
</gene>
<feature type="domain" description="Putative restriction endonuclease" evidence="1">
    <location>
        <begin position="16"/>
        <end position="163"/>
    </location>
</feature>
<dbReference type="InterPro" id="IPR011335">
    <property type="entry name" value="Restrct_endonuc-II-like"/>
</dbReference>
<comment type="caution">
    <text evidence="2">The sequence shown here is derived from an EMBL/GenBank/DDBJ whole genome shotgun (WGS) entry which is preliminary data.</text>
</comment>
<dbReference type="EMBL" id="DRMH01000126">
    <property type="protein sequence ID" value="HFC98606.1"/>
    <property type="molecule type" value="Genomic_DNA"/>
</dbReference>
<keyword evidence="2" id="KW-0378">Hydrolase</keyword>
<dbReference type="Gene3D" id="3.90.1570.10">
    <property type="entry name" value="tt1808, chain A"/>
    <property type="match status" value="1"/>
</dbReference>
<accession>A0A7C3H244</accession>
<dbReference type="InterPro" id="IPR008538">
    <property type="entry name" value="Uma2"/>
</dbReference>
<proteinExistence type="predicted"/>
<dbReference type="SUPFAM" id="SSF52980">
    <property type="entry name" value="Restriction endonuclease-like"/>
    <property type="match status" value="1"/>
</dbReference>
<evidence type="ECO:0000313" key="2">
    <source>
        <dbReference type="EMBL" id="HFC98606.1"/>
    </source>
</evidence>
<dbReference type="AlphaFoldDB" id="A0A7C3H244"/>
<dbReference type="InterPro" id="IPR012296">
    <property type="entry name" value="Nuclease_put_TT1808"/>
</dbReference>
<dbReference type="Pfam" id="PF05685">
    <property type="entry name" value="Uma2"/>
    <property type="match status" value="1"/>
</dbReference>
<keyword evidence="2" id="KW-0255">Endonuclease</keyword>
<sequence length="184" mass="21360">MSKAAAFGLYPHYTYEDYRSWEGRWELIRGVPYAMTPLPHPKHQRLSGRIAYLLEKAFEEVGCPECVALLPVDWKISEDTVVQPDNLVYCGDLPEEDFITEPPVVIFEVLSPSTARKDRILKFALYEEAGVKYYVLVDPDRNEAEVFRLKEGRYLREGIFSEGSYTFDPGPCRLNFDFGRLFRF</sequence>
<protein>
    <submittedName>
        <fullName evidence="2">Uma2 family endonuclease</fullName>
    </submittedName>
</protein>
<name>A0A7C3H244_9BACT</name>